<reference evidence="1" key="1">
    <citation type="submission" date="2018-02" db="EMBL/GenBank/DDBJ databases">
        <title>Rhizophora mucronata_Transcriptome.</title>
        <authorList>
            <person name="Meera S.P."/>
            <person name="Sreeshan A."/>
            <person name="Augustine A."/>
        </authorList>
    </citation>
    <scope>NUCLEOTIDE SEQUENCE</scope>
    <source>
        <tissue evidence="1">Leaf</tissue>
    </source>
</reference>
<dbReference type="EMBL" id="GGEC01066426">
    <property type="protein sequence ID" value="MBX46910.1"/>
    <property type="molecule type" value="Transcribed_RNA"/>
</dbReference>
<proteinExistence type="predicted"/>
<protein>
    <submittedName>
        <fullName evidence="1">Uncharacterized protein</fullName>
    </submittedName>
</protein>
<name>A0A2P2NWV7_RHIMU</name>
<evidence type="ECO:0000313" key="1">
    <source>
        <dbReference type="EMBL" id="MBX46910.1"/>
    </source>
</evidence>
<sequence length="30" mass="3522">MLSHFKQYSSKSFFLGLPGLSSQHFSHYLF</sequence>
<organism evidence="1">
    <name type="scientific">Rhizophora mucronata</name>
    <name type="common">Asiatic mangrove</name>
    <dbReference type="NCBI Taxonomy" id="61149"/>
    <lineage>
        <taxon>Eukaryota</taxon>
        <taxon>Viridiplantae</taxon>
        <taxon>Streptophyta</taxon>
        <taxon>Embryophyta</taxon>
        <taxon>Tracheophyta</taxon>
        <taxon>Spermatophyta</taxon>
        <taxon>Magnoliopsida</taxon>
        <taxon>eudicotyledons</taxon>
        <taxon>Gunneridae</taxon>
        <taxon>Pentapetalae</taxon>
        <taxon>rosids</taxon>
        <taxon>fabids</taxon>
        <taxon>Malpighiales</taxon>
        <taxon>Rhizophoraceae</taxon>
        <taxon>Rhizophora</taxon>
    </lineage>
</organism>
<dbReference type="AlphaFoldDB" id="A0A2P2NWV7"/>
<accession>A0A2P2NWV7</accession>